<organism evidence="1 2">
    <name type="scientific">Brevibacillus fluminis</name>
    <dbReference type="NCBI Taxonomy" id="511487"/>
    <lineage>
        <taxon>Bacteria</taxon>
        <taxon>Bacillati</taxon>
        <taxon>Bacillota</taxon>
        <taxon>Bacilli</taxon>
        <taxon>Bacillales</taxon>
        <taxon>Paenibacillaceae</taxon>
        <taxon>Brevibacillus</taxon>
    </lineage>
</organism>
<gene>
    <name evidence="1" type="ORF">EDM56_23990</name>
</gene>
<sequence length="180" mass="20816">MKLNIDPDQFIERVTEAKDPIVSLIKGHLFIEAGLIELIKLACVNQDTFDPATLNFPNKVRLASALGLIEKDEIRPFLFLNDLRNSLAHHLDKDLNPNDGRRLYSMLRKTERFAFALQHHPVLKRDPDYINPNEFPDILHICLIHFVAILDVSITHFRTRNPAKPTLPFTPAFYSREKRP</sequence>
<dbReference type="OrthoDB" id="2628554at2"/>
<dbReference type="InterPro" id="IPR038026">
    <property type="entry name" value="MtlR-like_sf"/>
</dbReference>
<dbReference type="Proteomes" id="UP000271031">
    <property type="component" value="Unassembled WGS sequence"/>
</dbReference>
<dbReference type="RefSeq" id="WP_122920459.1">
    <property type="nucleotide sequence ID" value="NZ_RHHQ01000020.1"/>
</dbReference>
<dbReference type="SUPFAM" id="SSF158668">
    <property type="entry name" value="MtlR-like"/>
    <property type="match status" value="1"/>
</dbReference>
<evidence type="ECO:0008006" key="3">
    <source>
        <dbReference type="Google" id="ProtNLM"/>
    </source>
</evidence>
<protein>
    <recommendedName>
        <fullName evidence="3">DUF4145 domain-containing protein</fullName>
    </recommendedName>
</protein>
<dbReference type="AlphaFoldDB" id="A0A3M8D462"/>
<evidence type="ECO:0000313" key="2">
    <source>
        <dbReference type="Proteomes" id="UP000271031"/>
    </source>
</evidence>
<keyword evidence="2" id="KW-1185">Reference proteome</keyword>
<name>A0A3M8D462_9BACL</name>
<reference evidence="1 2" key="1">
    <citation type="submission" date="2018-10" db="EMBL/GenBank/DDBJ databases">
        <title>Phylogenomics of Brevibacillus.</title>
        <authorList>
            <person name="Dunlap C."/>
        </authorList>
    </citation>
    <scope>NUCLEOTIDE SEQUENCE [LARGE SCALE GENOMIC DNA]</scope>
    <source>
        <strain evidence="1 2">JCM 15716</strain>
    </source>
</reference>
<dbReference type="EMBL" id="RHHQ01000020">
    <property type="protein sequence ID" value="RNB82381.1"/>
    <property type="molecule type" value="Genomic_DNA"/>
</dbReference>
<accession>A0A3M8D462</accession>
<comment type="caution">
    <text evidence="1">The sequence shown here is derived from an EMBL/GenBank/DDBJ whole genome shotgun (WGS) entry which is preliminary data.</text>
</comment>
<proteinExistence type="predicted"/>
<evidence type="ECO:0000313" key="1">
    <source>
        <dbReference type="EMBL" id="RNB82381.1"/>
    </source>
</evidence>